<dbReference type="HOGENOM" id="CLU_035332_2_0_1"/>
<dbReference type="InterPro" id="IPR003021">
    <property type="entry name" value="Rad1_Rec1_Rad17"/>
</dbReference>
<evidence type="ECO:0000256" key="2">
    <source>
        <dbReference type="ARBA" id="ARBA00010991"/>
    </source>
</evidence>
<organism evidence="6 7">
    <name type="scientific">Drosophila willistoni</name>
    <name type="common">Fruit fly</name>
    <dbReference type="NCBI Taxonomy" id="7260"/>
    <lineage>
        <taxon>Eukaryota</taxon>
        <taxon>Metazoa</taxon>
        <taxon>Ecdysozoa</taxon>
        <taxon>Arthropoda</taxon>
        <taxon>Hexapoda</taxon>
        <taxon>Insecta</taxon>
        <taxon>Pterygota</taxon>
        <taxon>Neoptera</taxon>
        <taxon>Endopterygota</taxon>
        <taxon>Diptera</taxon>
        <taxon>Brachycera</taxon>
        <taxon>Muscomorpha</taxon>
        <taxon>Ephydroidea</taxon>
        <taxon>Drosophilidae</taxon>
        <taxon>Drosophila</taxon>
        <taxon>Sophophora</taxon>
    </lineage>
</organism>
<dbReference type="PANTHER" id="PTHR10870:SF0">
    <property type="entry name" value="CELL CYCLE CHECKPOINT PROTEIN RAD1"/>
    <property type="match status" value="1"/>
</dbReference>
<comment type="similarity">
    <text evidence="2">Belongs to the rad1 family.</text>
</comment>
<proteinExistence type="inferred from homology"/>
<sequence>MLTQSQYPDYKFVCRINHIKTFHAAIKSICFSDFGTFLISEDGMRITVDQAKSIQATVYMVPSFFEEFYVQDLQSFGIKVNVLAECLSLYGLADCGVKLLYKGDGAPLMILLDPHDDEDLSTECAIKTMNVDEPMEYELDVNSSTLNTLFIRGPDLSNIFHELDKAAEEFEFTISPRSPHFKITTLGVIQSESSVEVAKTSDMMLMFNCQSTTVARYKSQQIRMTNKSLQVATKVAIKTDSSGLLELHFMLQAENQEDIYVQFFVTPLLDIE</sequence>
<dbReference type="SUPFAM" id="SSF55979">
    <property type="entry name" value="DNA clamp"/>
    <property type="match status" value="1"/>
</dbReference>
<keyword evidence="7" id="KW-1185">Reference proteome</keyword>
<dbReference type="KEGG" id="dwi:6641835"/>
<dbReference type="InParanoid" id="B4MVR9"/>
<dbReference type="Proteomes" id="UP000007798">
    <property type="component" value="Unassembled WGS sequence"/>
</dbReference>
<dbReference type="GO" id="GO:0030896">
    <property type="term" value="C:checkpoint clamp complex"/>
    <property type="evidence" value="ECO:0007669"/>
    <property type="project" value="TreeGrafter"/>
</dbReference>
<evidence type="ECO:0000256" key="1">
    <source>
        <dbReference type="ARBA" id="ARBA00004123"/>
    </source>
</evidence>
<dbReference type="PANTHER" id="PTHR10870">
    <property type="entry name" value="CELL CYCLE CHECKPOINT PROTEIN RAD1"/>
    <property type="match status" value="1"/>
</dbReference>
<dbReference type="AlphaFoldDB" id="B4MVR9"/>
<dbReference type="PhylomeDB" id="B4MVR9"/>
<dbReference type="PRINTS" id="PR01246">
    <property type="entry name" value="RAD1REPAIR"/>
</dbReference>
<dbReference type="eggNOG" id="KOG3194">
    <property type="taxonomic scope" value="Eukaryota"/>
</dbReference>
<evidence type="ECO:0000313" key="6">
    <source>
        <dbReference type="EMBL" id="EDW75789.1"/>
    </source>
</evidence>
<dbReference type="GO" id="GO:0000077">
    <property type="term" value="P:DNA damage checkpoint signaling"/>
    <property type="evidence" value="ECO:0007669"/>
    <property type="project" value="InterPro"/>
</dbReference>
<accession>B4MVR9</accession>
<reference evidence="6 7" key="1">
    <citation type="journal article" date="2007" name="Nature">
        <title>Evolution of genes and genomes on the Drosophila phylogeny.</title>
        <authorList>
            <consortium name="Drosophila 12 Genomes Consortium"/>
            <person name="Clark A.G."/>
            <person name="Eisen M.B."/>
            <person name="Smith D.R."/>
            <person name="Bergman C.M."/>
            <person name="Oliver B."/>
            <person name="Markow T.A."/>
            <person name="Kaufman T.C."/>
            <person name="Kellis M."/>
            <person name="Gelbart W."/>
            <person name="Iyer V.N."/>
            <person name="Pollard D.A."/>
            <person name="Sackton T.B."/>
            <person name="Larracuente A.M."/>
            <person name="Singh N.D."/>
            <person name="Abad J.P."/>
            <person name="Abt D.N."/>
            <person name="Adryan B."/>
            <person name="Aguade M."/>
            <person name="Akashi H."/>
            <person name="Anderson W.W."/>
            <person name="Aquadro C.F."/>
            <person name="Ardell D.H."/>
            <person name="Arguello R."/>
            <person name="Artieri C.G."/>
            <person name="Barbash D.A."/>
            <person name="Barker D."/>
            <person name="Barsanti P."/>
            <person name="Batterham P."/>
            <person name="Batzoglou S."/>
            <person name="Begun D."/>
            <person name="Bhutkar A."/>
            <person name="Blanco E."/>
            <person name="Bosak S.A."/>
            <person name="Bradley R.K."/>
            <person name="Brand A.D."/>
            <person name="Brent M.R."/>
            <person name="Brooks A.N."/>
            <person name="Brown R.H."/>
            <person name="Butlin R.K."/>
            <person name="Caggese C."/>
            <person name="Calvi B.R."/>
            <person name="Bernardo de Carvalho A."/>
            <person name="Caspi A."/>
            <person name="Castrezana S."/>
            <person name="Celniker S.E."/>
            <person name="Chang J.L."/>
            <person name="Chapple C."/>
            <person name="Chatterji S."/>
            <person name="Chinwalla A."/>
            <person name="Civetta A."/>
            <person name="Clifton S.W."/>
            <person name="Comeron J.M."/>
            <person name="Costello J.C."/>
            <person name="Coyne J.A."/>
            <person name="Daub J."/>
            <person name="David R.G."/>
            <person name="Delcher A.L."/>
            <person name="Delehaunty K."/>
            <person name="Do C.B."/>
            <person name="Ebling H."/>
            <person name="Edwards K."/>
            <person name="Eickbush T."/>
            <person name="Evans J.D."/>
            <person name="Filipski A."/>
            <person name="Findeiss S."/>
            <person name="Freyhult E."/>
            <person name="Fulton L."/>
            <person name="Fulton R."/>
            <person name="Garcia A.C."/>
            <person name="Gardiner A."/>
            <person name="Garfield D.A."/>
            <person name="Garvin B.E."/>
            <person name="Gibson G."/>
            <person name="Gilbert D."/>
            <person name="Gnerre S."/>
            <person name="Godfrey J."/>
            <person name="Good R."/>
            <person name="Gotea V."/>
            <person name="Gravely B."/>
            <person name="Greenberg A.J."/>
            <person name="Griffiths-Jones S."/>
            <person name="Gross S."/>
            <person name="Guigo R."/>
            <person name="Gustafson E.A."/>
            <person name="Haerty W."/>
            <person name="Hahn M.W."/>
            <person name="Halligan D.L."/>
            <person name="Halpern A.L."/>
            <person name="Halter G.M."/>
            <person name="Han M.V."/>
            <person name="Heger A."/>
            <person name="Hillier L."/>
            <person name="Hinrichs A.S."/>
            <person name="Holmes I."/>
            <person name="Hoskins R.A."/>
            <person name="Hubisz M.J."/>
            <person name="Hultmark D."/>
            <person name="Huntley M.A."/>
            <person name="Jaffe D.B."/>
            <person name="Jagadeeshan S."/>
            <person name="Jeck W.R."/>
            <person name="Johnson J."/>
            <person name="Jones C.D."/>
            <person name="Jordan W.C."/>
            <person name="Karpen G.H."/>
            <person name="Kataoka E."/>
            <person name="Keightley P.D."/>
            <person name="Kheradpour P."/>
            <person name="Kirkness E.F."/>
            <person name="Koerich L.B."/>
            <person name="Kristiansen K."/>
            <person name="Kudrna D."/>
            <person name="Kulathinal R.J."/>
            <person name="Kumar S."/>
            <person name="Kwok R."/>
            <person name="Lander E."/>
            <person name="Langley C.H."/>
            <person name="Lapoint R."/>
            <person name="Lazzaro B.P."/>
            <person name="Lee S.J."/>
            <person name="Levesque L."/>
            <person name="Li R."/>
            <person name="Lin C.F."/>
            <person name="Lin M.F."/>
            <person name="Lindblad-Toh K."/>
            <person name="Llopart A."/>
            <person name="Long M."/>
            <person name="Low L."/>
            <person name="Lozovsky E."/>
            <person name="Lu J."/>
            <person name="Luo M."/>
            <person name="Machado C.A."/>
            <person name="Makalowski W."/>
            <person name="Marzo M."/>
            <person name="Matsuda M."/>
            <person name="Matzkin L."/>
            <person name="McAllister B."/>
            <person name="McBride C.S."/>
            <person name="McKernan B."/>
            <person name="McKernan K."/>
            <person name="Mendez-Lago M."/>
            <person name="Minx P."/>
            <person name="Mollenhauer M.U."/>
            <person name="Montooth K."/>
            <person name="Mount S.M."/>
            <person name="Mu X."/>
            <person name="Myers E."/>
            <person name="Negre B."/>
            <person name="Newfeld S."/>
            <person name="Nielsen R."/>
            <person name="Noor M.A."/>
            <person name="O'Grady P."/>
            <person name="Pachter L."/>
            <person name="Papaceit M."/>
            <person name="Parisi M.J."/>
            <person name="Parisi M."/>
            <person name="Parts L."/>
            <person name="Pedersen J.S."/>
            <person name="Pesole G."/>
            <person name="Phillippy A.M."/>
            <person name="Ponting C.P."/>
            <person name="Pop M."/>
            <person name="Porcelli D."/>
            <person name="Powell J.R."/>
            <person name="Prohaska S."/>
            <person name="Pruitt K."/>
            <person name="Puig M."/>
            <person name="Quesneville H."/>
            <person name="Ram K.R."/>
            <person name="Rand D."/>
            <person name="Rasmussen M.D."/>
            <person name="Reed L.K."/>
            <person name="Reenan R."/>
            <person name="Reily A."/>
            <person name="Remington K.A."/>
            <person name="Rieger T.T."/>
            <person name="Ritchie M.G."/>
            <person name="Robin C."/>
            <person name="Rogers Y.H."/>
            <person name="Rohde C."/>
            <person name="Rozas J."/>
            <person name="Rubenfield M.J."/>
            <person name="Ruiz A."/>
            <person name="Russo S."/>
            <person name="Salzberg S.L."/>
            <person name="Sanchez-Gracia A."/>
            <person name="Saranga D.J."/>
            <person name="Sato H."/>
            <person name="Schaeffer S.W."/>
            <person name="Schatz M.C."/>
            <person name="Schlenke T."/>
            <person name="Schwartz R."/>
            <person name="Segarra C."/>
            <person name="Singh R.S."/>
            <person name="Sirot L."/>
            <person name="Sirota M."/>
            <person name="Sisneros N.B."/>
            <person name="Smith C.D."/>
            <person name="Smith T.F."/>
            <person name="Spieth J."/>
            <person name="Stage D.E."/>
            <person name="Stark A."/>
            <person name="Stephan W."/>
            <person name="Strausberg R.L."/>
            <person name="Strempel S."/>
            <person name="Sturgill D."/>
            <person name="Sutton G."/>
            <person name="Sutton G.G."/>
            <person name="Tao W."/>
            <person name="Teichmann S."/>
            <person name="Tobari Y.N."/>
            <person name="Tomimura Y."/>
            <person name="Tsolas J.M."/>
            <person name="Valente V.L."/>
            <person name="Venter E."/>
            <person name="Venter J.C."/>
            <person name="Vicario S."/>
            <person name="Vieira F.G."/>
            <person name="Vilella A.J."/>
            <person name="Villasante A."/>
            <person name="Walenz B."/>
            <person name="Wang J."/>
            <person name="Wasserman M."/>
            <person name="Watts T."/>
            <person name="Wilson D."/>
            <person name="Wilson R.K."/>
            <person name="Wing R.A."/>
            <person name="Wolfner M.F."/>
            <person name="Wong A."/>
            <person name="Wong G.K."/>
            <person name="Wu C.I."/>
            <person name="Wu G."/>
            <person name="Yamamoto D."/>
            <person name="Yang H.P."/>
            <person name="Yang S.P."/>
            <person name="Yorke J.A."/>
            <person name="Yoshida K."/>
            <person name="Zdobnov E."/>
            <person name="Zhang P."/>
            <person name="Zhang Y."/>
            <person name="Zimin A.V."/>
            <person name="Baldwin J."/>
            <person name="Abdouelleil A."/>
            <person name="Abdulkadir J."/>
            <person name="Abebe A."/>
            <person name="Abera B."/>
            <person name="Abreu J."/>
            <person name="Acer S.C."/>
            <person name="Aftuck L."/>
            <person name="Alexander A."/>
            <person name="An P."/>
            <person name="Anderson E."/>
            <person name="Anderson S."/>
            <person name="Arachi H."/>
            <person name="Azer M."/>
            <person name="Bachantsang P."/>
            <person name="Barry A."/>
            <person name="Bayul T."/>
            <person name="Berlin A."/>
            <person name="Bessette D."/>
            <person name="Bloom T."/>
            <person name="Blye J."/>
            <person name="Boguslavskiy L."/>
            <person name="Bonnet C."/>
            <person name="Boukhgalter B."/>
            <person name="Bourzgui I."/>
            <person name="Brown A."/>
            <person name="Cahill P."/>
            <person name="Channer S."/>
            <person name="Cheshatsang Y."/>
            <person name="Chuda L."/>
            <person name="Citroen M."/>
            <person name="Collymore A."/>
            <person name="Cooke P."/>
            <person name="Costello M."/>
            <person name="D'Aco K."/>
            <person name="Daza R."/>
            <person name="De Haan G."/>
            <person name="DeGray S."/>
            <person name="DeMaso C."/>
            <person name="Dhargay N."/>
            <person name="Dooley K."/>
            <person name="Dooley E."/>
            <person name="Doricent M."/>
            <person name="Dorje P."/>
            <person name="Dorjee K."/>
            <person name="Dupes A."/>
            <person name="Elong R."/>
            <person name="Falk J."/>
            <person name="Farina A."/>
            <person name="Faro S."/>
            <person name="Ferguson D."/>
            <person name="Fisher S."/>
            <person name="Foley C.D."/>
            <person name="Franke A."/>
            <person name="Friedrich D."/>
            <person name="Gadbois L."/>
            <person name="Gearin G."/>
            <person name="Gearin C.R."/>
            <person name="Giannoukos G."/>
            <person name="Goode T."/>
            <person name="Graham J."/>
            <person name="Grandbois E."/>
            <person name="Grewal S."/>
            <person name="Gyaltsen K."/>
            <person name="Hafez N."/>
            <person name="Hagos B."/>
            <person name="Hall J."/>
            <person name="Henson C."/>
            <person name="Hollinger A."/>
            <person name="Honan T."/>
            <person name="Huard M.D."/>
            <person name="Hughes L."/>
            <person name="Hurhula B."/>
            <person name="Husby M.E."/>
            <person name="Kamat A."/>
            <person name="Kanga B."/>
            <person name="Kashin S."/>
            <person name="Khazanovich D."/>
            <person name="Kisner P."/>
            <person name="Lance K."/>
            <person name="Lara M."/>
            <person name="Lee W."/>
            <person name="Lennon N."/>
            <person name="Letendre F."/>
            <person name="LeVine R."/>
            <person name="Lipovsky A."/>
            <person name="Liu X."/>
            <person name="Liu J."/>
            <person name="Liu S."/>
            <person name="Lokyitsang T."/>
            <person name="Lokyitsang Y."/>
            <person name="Lubonja R."/>
            <person name="Lui A."/>
            <person name="MacDonald P."/>
            <person name="Magnisalis V."/>
            <person name="Maru K."/>
            <person name="Matthews C."/>
            <person name="McCusker W."/>
            <person name="McDonough S."/>
            <person name="Mehta T."/>
            <person name="Meldrim J."/>
            <person name="Meneus L."/>
            <person name="Mihai O."/>
            <person name="Mihalev A."/>
            <person name="Mihova T."/>
            <person name="Mittelman R."/>
            <person name="Mlenga V."/>
            <person name="Montmayeur A."/>
            <person name="Mulrain L."/>
            <person name="Navidi A."/>
            <person name="Naylor J."/>
            <person name="Negash T."/>
            <person name="Nguyen T."/>
            <person name="Nguyen N."/>
            <person name="Nicol R."/>
            <person name="Norbu C."/>
            <person name="Norbu N."/>
            <person name="Novod N."/>
            <person name="O'Neill B."/>
            <person name="Osman S."/>
            <person name="Markiewicz E."/>
            <person name="Oyono O.L."/>
            <person name="Patti C."/>
            <person name="Phunkhang P."/>
            <person name="Pierre F."/>
            <person name="Priest M."/>
            <person name="Raghuraman S."/>
            <person name="Rege F."/>
            <person name="Reyes R."/>
            <person name="Rise C."/>
            <person name="Rogov P."/>
            <person name="Ross K."/>
            <person name="Ryan E."/>
            <person name="Settipalli S."/>
            <person name="Shea T."/>
            <person name="Sherpa N."/>
            <person name="Shi L."/>
            <person name="Shih D."/>
            <person name="Sparrow T."/>
            <person name="Spaulding J."/>
            <person name="Stalker J."/>
            <person name="Stange-Thomann N."/>
            <person name="Stavropoulos S."/>
            <person name="Stone C."/>
            <person name="Strader C."/>
            <person name="Tesfaye S."/>
            <person name="Thomson T."/>
            <person name="Thoulutsang Y."/>
            <person name="Thoulutsang D."/>
            <person name="Topham K."/>
            <person name="Topping I."/>
            <person name="Tsamla T."/>
            <person name="Vassiliev H."/>
            <person name="Vo A."/>
            <person name="Wangchuk T."/>
            <person name="Wangdi T."/>
            <person name="Weiand M."/>
            <person name="Wilkinson J."/>
            <person name="Wilson A."/>
            <person name="Yadav S."/>
            <person name="Young G."/>
            <person name="Yu Q."/>
            <person name="Zembek L."/>
            <person name="Zhong D."/>
            <person name="Zimmer A."/>
            <person name="Zwirko Z."/>
            <person name="Jaffe D.B."/>
            <person name="Alvarez P."/>
            <person name="Brockman W."/>
            <person name="Butler J."/>
            <person name="Chin C."/>
            <person name="Gnerre S."/>
            <person name="Grabherr M."/>
            <person name="Kleber M."/>
            <person name="Mauceli E."/>
            <person name="MacCallum I."/>
        </authorList>
    </citation>
    <scope>NUCLEOTIDE SEQUENCE [LARGE SCALE GENOMIC DNA]</scope>
    <source>
        <strain evidence="7">Tucson 14030-0811.24</strain>
    </source>
</reference>
<name>B4MVR9_DROWI</name>
<protein>
    <recommendedName>
        <fullName evidence="8">Cell cycle checkpoint protein RAD1</fullName>
    </recommendedName>
</protein>
<dbReference type="Gene3D" id="3.70.10.10">
    <property type="match status" value="1"/>
</dbReference>
<dbReference type="PRINTS" id="PR01245">
    <property type="entry name" value="RAD1REC1"/>
</dbReference>
<dbReference type="STRING" id="7260.B4MVR9"/>
<keyword evidence="5" id="KW-0539">Nucleus</keyword>
<evidence type="ECO:0008006" key="8">
    <source>
        <dbReference type="Google" id="ProtNLM"/>
    </source>
</evidence>
<dbReference type="OMA" id="WSQAYKF"/>
<keyword evidence="3" id="KW-0227">DNA damage</keyword>
<dbReference type="InterPro" id="IPR046938">
    <property type="entry name" value="DNA_clamp_sf"/>
</dbReference>
<dbReference type="OrthoDB" id="337581at2759"/>
<keyword evidence="4" id="KW-0234">DNA repair</keyword>
<dbReference type="FunCoup" id="B4MVR9">
    <property type="interactions" value="1656"/>
</dbReference>
<gene>
    <name evidence="6" type="primary">Dwil\GK15006</name>
    <name evidence="6" type="ORF">Dwil_GK15006</name>
</gene>
<evidence type="ECO:0000313" key="7">
    <source>
        <dbReference type="Proteomes" id="UP000007798"/>
    </source>
</evidence>
<dbReference type="InterPro" id="IPR003011">
    <property type="entry name" value="Cell_cycle_checkpoint_Rad1"/>
</dbReference>
<dbReference type="Pfam" id="PF02144">
    <property type="entry name" value="Rad1"/>
    <property type="match status" value="1"/>
</dbReference>
<dbReference type="EMBL" id="CH963857">
    <property type="protein sequence ID" value="EDW75789.1"/>
    <property type="molecule type" value="Genomic_DNA"/>
</dbReference>
<dbReference type="CDD" id="cd00577">
    <property type="entry name" value="PCNA"/>
    <property type="match status" value="1"/>
</dbReference>
<dbReference type="GO" id="GO:0006281">
    <property type="term" value="P:DNA repair"/>
    <property type="evidence" value="ECO:0007669"/>
    <property type="project" value="UniProtKB-KW"/>
</dbReference>
<evidence type="ECO:0000256" key="3">
    <source>
        <dbReference type="ARBA" id="ARBA00022763"/>
    </source>
</evidence>
<comment type="subcellular location">
    <subcellularLocation>
        <location evidence="1">Nucleus</location>
    </subcellularLocation>
</comment>
<evidence type="ECO:0000256" key="4">
    <source>
        <dbReference type="ARBA" id="ARBA00023204"/>
    </source>
</evidence>
<evidence type="ECO:0000256" key="5">
    <source>
        <dbReference type="ARBA" id="ARBA00023242"/>
    </source>
</evidence>